<evidence type="ECO:0000313" key="3">
    <source>
        <dbReference type="Proteomes" id="UP001165083"/>
    </source>
</evidence>
<reference evidence="2" key="1">
    <citation type="submission" date="2023-04" db="EMBL/GenBank/DDBJ databases">
        <title>Phytophthora lilii NBRC 32176.</title>
        <authorList>
            <person name="Ichikawa N."/>
            <person name="Sato H."/>
            <person name="Tonouchi N."/>
        </authorList>
    </citation>
    <scope>NUCLEOTIDE SEQUENCE</scope>
    <source>
        <strain evidence="2">NBRC 32176</strain>
    </source>
</reference>
<accession>A0A9W7D965</accession>
<dbReference type="GO" id="GO:0003676">
    <property type="term" value="F:nucleic acid binding"/>
    <property type="evidence" value="ECO:0007669"/>
    <property type="project" value="InterPro"/>
</dbReference>
<dbReference type="EMBL" id="BSXW01012509">
    <property type="protein sequence ID" value="GMF65866.1"/>
    <property type="molecule type" value="Genomic_DNA"/>
</dbReference>
<dbReference type="OrthoDB" id="162218at2759"/>
<keyword evidence="3" id="KW-1185">Reference proteome</keyword>
<organism evidence="2 3">
    <name type="scientific">Phytophthora lilii</name>
    <dbReference type="NCBI Taxonomy" id="2077276"/>
    <lineage>
        <taxon>Eukaryota</taxon>
        <taxon>Sar</taxon>
        <taxon>Stramenopiles</taxon>
        <taxon>Oomycota</taxon>
        <taxon>Peronosporomycetes</taxon>
        <taxon>Peronosporales</taxon>
        <taxon>Peronosporaceae</taxon>
        <taxon>Phytophthora</taxon>
    </lineage>
</organism>
<evidence type="ECO:0000259" key="1">
    <source>
        <dbReference type="Pfam" id="PF03184"/>
    </source>
</evidence>
<name>A0A9W7D965_9STRA</name>
<comment type="caution">
    <text evidence="2">The sequence shown here is derived from an EMBL/GenBank/DDBJ whole genome shotgun (WGS) entry which is preliminary data.</text>
</comment>
<dbReference type="AlphaFoldDB" id="A0A9W7D965"/>
<feature type="domain" description="DDE-1" evidence="1">
    <location>
        <begin position="2"/>
        <end position="194"/>
    </location>
</feature>
<dbReference type="Pfam" id="PF03184">
    <property type="entry name" value="DDE_1"/>
    <property type="match status" value="1"/>
</dbReference>
<protein>
    <submittedName>
        <fullName evidence="2">Unnamed protein product</fullName>
    </submittedName>
</protein>
<gene>
    <name evidence="2" type="ORF">Plil01_001845800</name>
</gene>
<sequence>MTVMLMADNTGRKYDPWVVLKMRPSKDADTRDENTLLRRGFSRRLWPSIRTIEEENAVPIFTNGKGWWNSDLSLLFLQHHFDDRDEQDAPVMLLWDDFSAHWTVEVVQYAAKKKVVLQRVPPGYTHCCQPADISWNKPLKDRLRGDWLLFLKRQCARLTACVEDKMRAPDRSQVVAWVRSAWDRLSKATIKSGFKKVGLLFDERVKDPLKSSESNVDNELADILEALACTVSEVGEVSWDDDVVSRYL</sequence>
<proteinExistence type="predicted"/>
<evidence type="ECO:0000313" key="2">
    <source>
        <dbReference type="EMBL" id="GMF65866.1"/>
    </source>
</evidence>
<dbReference type="Proteomes" id="UP001165083">
    <property type="component" value="Unassembled WGS sequence"/>
</dbReference>
<dbReference type="InterPro" id="IPR004875">
    <property type="entry name" value="DDE_SF_endonuclease_dom"/>
</dbReference>